<dbReference type="EMBL" id="JAGSXH010000006">
    <property type="protein sequence ID" value="MBS2962029.1"/>
    <property type="molecule type" value="Genomic_DNA"/>
</dbReference>
<dbReference type="Pfam" id="PF13196">
    <property type="entry name" value="DUF4012"/>
    <property type="match status" value="1"/>
</dbReference>
<name>A0A8J7WM86_9ACTN</name>
<sequence length="566" mass="59693">MSAAGWIAARTATVRAHLSAARTAVDRLQTDLANGNAADARNSLKIAQREAADAARATSDPVWWLAARLPFAGRPIRTIRGLAQAADGLANHILPDLLDATSTVQAENPRKNGHPLSAILTAAKAASVPLGDADRRLRAVTSQLASLPGNTGSAEIDNARTALAERVGRLEKTVATTSTAAHLLAPMLGAQGPRRYFLAFQNNAEARGTGGLVGAYGVIVADNGHLSFAQLGSDVDIRMAARPVVDLGKQFAALYGADDSAQLLANSNLSPNFPYAARIWTGLWQRQTGQRLDGAIATDPVGLADLLAAIGPVTLPDAEQLTAANAVQLTEKTAYARFPDPATRKHFLIEVAGAVVNALLNEPHDPTTLLRAVARTVEDGRLKVWSSTPAEEHILAATPVGGALPQTPGPFVDLIVNNASGTKLDYYLDRSVAYSLGSCHNGRRISTVRVTLTNNAPPAGIPEYGAYRLDDPGHPHVWGSNALWVSVYGAIGAQLTSATLDGRTVAMSVNAELGHPVYGTGIELNPGRPRTLELKLTEPISNAPPVVAQQPLARSQITRVYRRSCQ</sequence>
<dbReference type="RefSeq" id="WP_211464272.1">
    <property type="nucleotide sequence ID" value="NZ_JAGSXH010000006.1"/>
</dbReference>
<protein>
    <submittedName>
        <fullName evidence="1">DUF4012 domain-containing protein</fullName>
    </submittedName>
</protein>
<reference evidence="1" key="1">
    <citation type="submission" date="2021-04" db="EMBL/GenBank/DDBJ databases">
        <title>Genome based classification of Actinospica acidithermotolerans sp. nov., an actinobacterium isolated from an Indonesian hot spring.</title>
        <authorList>
            <person name="Kusuma A.B."/>
            <person name="Putra K.E."/>
            <person name="Nafisah S."/>
            <person name="Loh J."/>
            <person name="Nouioui I."/>
            <person name="Goodfellow M."/>
        </authorList>
    </citation>
    <scope>NUCLEOTIDE SEQUENCE</scope>
    <source>
        <strain evidence="1">DSM 45618</strain>
    </source>
</reference>
<keyword evidence="2" id="KW-1185">Reference proteome</keyword>
<proteinExistence type="predicted"/>
<organism evidence="1 2">
    <name type="scientific">Actinocrinis puniceicyclus</name>
    <dbReference type="NCBI Taxonomy" id="977794"/>
    <lineage>
        <taxon>Bacteria</taxon>
        <taxon>Bacillati</taxon>
        <taxon>Actinomycetota</taxon>
        <taxon>Actinomycetes</taxon>
        <taxon>Catenulisporales</taxon>
        <taxon>Actinospicaceae</taxon>
        <taxon>Actinocrinis</taxon>
    </lineage>
</organism>
<dbReference type="Proteomes" id="UP000677913">
    <property type="component" value="Unassembled WGS sequence"/>
</dbReference>
<evidence type="ECO:0000313" key="1">
    <source>
        <dbReference type="EMBL" id="MBS2962029.1"/>
    </source>
</evidence>
<dbReference type="AlphaFoldDB" id="A0A8J7WM86"/>
<evidence type="ECO:0000313" key="2">
    <source>
        <dbReference type="Proteomes" id="UP000677913"/>
    </source>
</evidence>
<accession>A0A8J7WM86</accession>
<dbReference type="InterPro" id="IPR025101">
    <property type="entry name" value="DUF4012"/>
</dbReference>
<gene>
    <name evidence="1" type="ORF">KGA66_03145</name>
</gene>
<comment type="caution">
    <text evidence="1">The sequence shown here is derived from an EMBL/GenBank/DDBJ whole genome shotgun (WGS) entry which is preliminary data.</text>
</comment>